<name>A0A2T2P9P4_CORCC</name>
<dbReference type="AlphaFoldDB" id="A0A2T2P9P4"/>
<accession>A0A2T2P9P4</accession>
<organism evidence="1 2">
    <name type="scientific">Corynespora cassiicola Philippines</name>
    <dbReference type="NCBI Taxonomy" id="1448308"/>
    <lineage>
        <taxon>Eukaryota</taxon>
        <taxon>Fungi</taxon>
        <taxon>Dikarya</taxon>
        <taxon>Ascomycota</taxon>
        <taxon>Pezizomycotina</taxon>
        <taxon>Dothideomycetes</taxon>
        <taxon>Pleosporomycetidae</taxon>
        <taxon>Pleosporales</taxon>
        <taxon>Corynesporascaceae</taxon>
        <taxon>Corynespora</taxon>
    </lineage>
</organism>
<proteinExistence type="predicted"/>
<sequence length="172" mass="19282">MVSRRASDARETLMVTARARTGAEQVMRVSWGASGRMHEAVERGDIRFSGAQVQWPAGVEGCRCQGECAMEYDVATTGCTPRFARRLLLYTYRLHYEHTTRLACARELIVKDASCAPQIPIVRKLPARQRCGRLLTRRLRKSSRGPLAHAPPGNTADRATANARHMSYIDPW</sequence>
<dbReference type="Proteomes" id="UP000240883">
    <property type="component" value="Unassembled WGS sequence"/>
</dbReference>
<gene>
    <name evidence="1" type="ORF">BS50DRAFT_14130</name>
</gene>
<evidence type="ECO:0000313" key="1">
    <source>
        <dbReference type="EMBL" id="PSN74370.1"/>
    </source>
</evidence>
<dbReference type="EMBL" id="KZ678128">
    <property type="protein sequence ID" value="PSN74370.1"/>
    <property type="molecule type" value="Genomic_DNA"/>
</dbReference>
<keyword evidence="2" id="KW-1185">Reference proteome</keyword>
<protein>
    <submittedName>
        <fullName evidence="1">Uncharacterized protein</fullName>
    </submittedName>
</protein>
<reference evidence="1 2" key="1">
    <citation type="journal article" date="2018" name="Front. Microbiol.">
        <title>Genome-Wide Analysis of Corynespora cassiicola Leaf Fall Disease Putative Effectors.</title>
        <authorList>
            <person name="Lopez D."/>
            <person name="Ribeiro S."/>
            <person name="Label P."/>
            <person name="Fumanal B."/>
            <person name="Venisse J.S."/>
            <person name="Kohler A."/>
            <person name="de Oliveira R.R."/>
            <person name="Labutti K."/>
            <person name="Lipzen A."/>
            <person name="Lail K."/>
            <person name="Bauer D."/>
            <person name="Ohm R.A."/>
            <person name="Barry K.W."/>
            <person name="Spatafora J."/>
            <person name="Grigoriev I.V."/>
            <person name="Martin F.M."/>
            <person name="Pujade-Renaud V."/>
        </authorList>
    </citation>
    <scope>NUCLEOTIDE SEQUENCE [LARGE SCALE GENOMIC DNA]</scope>
    <source>
        <strain evidence="1 2">Philippines</strain>
    </source>
</reference>
<evidence type="ECO:0000313" key="2">
    <source>
        <dbReference type="Proteomes" id="UP000240883"/>
    </source>
</evidence>